<evidence type="ECO:0000313" key="3">
    <source>
        <dbReference type="EMBL" id="PIC47597.1"/>
    </source>
</evidence>
<dbReference type="Gene3D" id="3.30.710.10">
    <property type="entry name" value="Potassium Channel Kv1.1, Chain A"/>
    <property type="match status" value="1"/>
</dbReference>
<dbReference type="PROSITE" id="PS50097">
    <property type="entry name" value="BTB"/>
    <property type="match status" value="1"/>
</dbReference>
<dbReference type="Gene3D" id="2.60.210.10">
    <property type="entry name" value="Apoptosis, Tumor Necrosis Factor Receptor Associated Protein 2, Chain A"/>
    <property type="match status" value="1"/>
</dbReference>
<dbReference type="SMART" id="SM00061">
    <property type="entry name" value="MATH"/>
    <property type="match status" value="1"/>
</dbReference>
<dbReference type="InterPro" id="IPR052664">
    <property type="entry name" value="BTB-MATH_domain_protein"/>
</dbReference>
<feature type="coiled-coil region" evidence="1">
    <location>
        <begin position="21"/>
        <end position="62"/>
    </location>
</feature>
<organism evidence="3 4">
    <name type="scientific">Caenorhabditis nigoni</name>
    <dbReference type="NCBI Taxonomy" id="1611254"/>
    <lineage>
        <taxon>Eukaryota</taxon>
        <taxon>Metazoa</taxon>
        <taxon>Ecdysozoa</taxon>
        <taxon>Nematoda</taxon>
        <taxon>Chromadorea</taxon>
        <taxon>Rhabditida</taxon>
        <taxon>Rhabditina</taxon>
        <taxon>Rhabditomorpha</taxon>
        <taxon>Rhabditoidea</taxon>
        <taxon>Rhabditidae</taxon>
        <taxon>Peloderinae</taxon>
        <taxon>Caenorhabditis</taxon>
    </lineage>
</organism>
<dbReference type="InterPro" id="IPR011333">
    <property type="entry name" value="SKP1/BTB/POZ_sf"/>
</dbReference>
<dbReference type="PANTHER" id="PTHR22743">
    <property type="entry name" value="MEPRIN/TRAF-LIKE MATH FAMILY-C.ELEGANS"/>
    <property type="match status" value="1"/>
</dbReference>
<dbReference type="Pfam" id="PF00651">
    <property type="entry name" value="BTB"/>
    <property type="match status" value="1"/>
</dbReference>
<accession>A0A2G5V7A3</accession>
<reference evidence="4" key="1">
    <citation type="submission" date="2017-10" db="EMBL/GenBank/DDBJ databases">
        <title>Rapid genome shrinkage in a self-fertile nematode reveals novel sperm competition proteins.</title>
        <authorList>
            <person name="Yin D."/>
            <person name="Schwarz E.M."/>
            <person name="Thomas C.G."/>
            <person name="Felde R.L."/>
            <person name="Korf I.F."/>
            <person name="Cutter A.D."/>
            <person name="Schartner C.M."/>
            <person name="Ralston E.J."/>
            <person name="Meyer B.J."/>
            <person name="Haag E.S."/>
        </authorList>
    </citation>
    <scope>NUCLEOTIDE SEQUENCE [LARGE SCALE GENOMIC DNA]</scope>
    <source>
        <strain evidence="4">JU1422</strain>
    </source>
</reference>
<dbReference type="CDD" id="cd18186">
    <property type="entry name" value="BTB_POZ_ZBTB_KLHL-like"/>
    <property type="match status" value="1"/>
</dbReference>
<dbReference type="SUPFAM" id="SSF49599">
    <property type="entry name" value="TRAF domain-like"/>
    <property type="match status" value="1"/>
</dbReference>
<dbReference type="PANTHER" id="PTHR22743:SF165">
    <property type="entry name" value="BTB AND MATH DOMAIN CONTAINING-RELATED"/>
    <property type="match status" value="1"/>
</dbReference>
<gene>
    <name evidence="3" type="primary">Cnig_chr_II.g6900</name>
    <name evidence="3" type="ORF">B9Z55_006900</name>
</gene>
<dbReference type="SMART" id="SM00225">
    <property type="entry name" value="BTB"/>
    <property type="match status" value="1"/>
</dbReference>
<protein>
    <recommendedName>
        <fullName evidence="2">BTB domain-containing protein</fullName>
    </recommendedName>
</protein>
<dbReference type="InterPro" id="IPR008974">
    <property type="entry name" value="TRAF-like"/>
</dbReference>
<proteinExistence type="predicted"/>
<keyword evidence="1" id="KW-0175">Coiled coil</keyword>
<dbReference type="Pfam" id="PF00917">
    <property type="entry name" value="MATH"/>
    <property type="match status" value="1"/>
</dbReference>
<dbReference type="InterPro" id="IPR000210">
    <property type="entry name" value="BTB/POZ_dom"/>
</dbReference>
<dbReference type="EMBL" id="PDUG01000002">
    <property type="protein sequence ID" value="PIC47597.1"/>
    <property type="molecule type" value="Genomic_DNA"/>
</dbReference>
<dbReference type="CDD" id="cd00121">
    <property type="entry name" value="MATH"/>
    <property type="match status" value="1"/>
</dbReference>
<dbReference type="SUPFAM" id="SSF54695">
    <property type="entry name" value="POZ domain"/>
    <property type="match status" value="1"/>
</dbReference>
<evidence type="ECO:0000259" key="2">
    <source>
        <dbReference type="PROSITE" id="PS50097"/>
    </source>
</evidence>
<dbReference type="Proteomes" id="UP000230233">
    <property type="component" value="Chromosome II"/>
</dbReference>
<evidence type="ECO:0000256" key="1">
    <source>
        <dbReference type="SAM" id="Coils"/>
    </source>
</evidence>
<dbReference type="InterPro" id="IPR002083">
    <property type="entry name" value="MATH/TRAF_dom"/>
</dbReference>
<name>A0A2G5V7A3_9PELO</name>
<dbReference type="AlphaFoldDB" id="A0A2G5V7A3"/>
<feature type="domain" description="BTB" evidence="2">
    <location>
        <begin position="233"/>
        <end position="275"/>
    </location>
</feature>
<evidence type="ECO:0000313" key="4">
    <source>
        <dbReference type="Proteomes" id="UP000230233"/>
    </source>
</evidence>
<sequence>MVNNEKTETEDGENLKIDLQSEEHNKLIEKLELVAAETEEIKSSQKRKFDEIQGKLQEMEESISKIPKFDEKPTSAKTFVLKHVYKNAIEFEEDKCNYSEWENHFSVNWKMSVKRRNNHMSFFVHCEPIDPKGEWSVQTKMMLKVVGKDQEVVIRSGDCCYEESEEQGYFTFLLLEWEEMKIWYLVDGNLTVEAKVTIMETAGLAKDNFRKFDESQKDVSDVILLVQDTRFYYLAAQSSFFKTFFLGSFSESSQSEIPLSGIDSNDFQCFLEVLYGENAIDDSTVEGILHIADMYATPMVVRKCEEFLLEKSKKSAKKLLEMAARYNLGNLKKKCMLDIKTLADFQSILPGDFQTFSHSMMTELLEKARTLQ</sequence>
<keyword evidence="4" id="KW-1185">Reference proteome</keyword>
<comment type="caution">
    <text evidence="3">The sequence shown here is derived from an EMBL/GenBank/DDBJ whole genome shotgun (WGS) entry which is preliminary data.</text>
</comment>